<dbReference type="InterPro" id="IPR014030">
    <property type="entry name" value="Ketoacyl_synth_N"/>
</dbReference>
<dbReference type="InterPro" id="IPR020841">
    <property type="entry name" value="PKS_Beta-ketoAc_synthase_dom"/>
</dbReference>
<gene>
    <name evidence="19" type="ORF">PPROV_000314800</name>
</gene>
<dbReference type="CDD" id="cd00834">
    <property type="entry name" value="KAS_I_II"/>
    <property type="match status" value="1"/>
</dbReference>
<proteinExistence type="inferred from homology"/>
<evidence type="ECO:0000256" key="1">
    <source>
        <dbReference type="ARBA" id="ARBA00004229"/>
    </source>
</evidence>
<dbReference type="Pfam" id="PF00109">
    <property type="entry name" value="ketoacyl-synt"/>
    <property type="match status" value="1"/>
</dbReference>
<dbReference type="Pfam" id="PF02801">
    <property type="entry name" value="Ketoacyl-synt_C"/>
    <property type="match status" value="1"/>
</dbReference>
<dbReference type="SUPFAM" id="SSF53901">
    <property type="entry name" value="Thiolase-like"/>
    <property type="match status" value="2"/>
</dbReference>
<keyword evidence="6" id="KW-0934">Plastid</keyword>
<evidence type="ECO:0000256" key="5">
    <source>
        <dbReference type="ARBA" id="ARBA00022528"/>
    </source>
</evidence>
<dbReference type="GO" id="GO:0006633">
    <property type="term" value="P:fatty acid biosynthetic process"/>
    <property type="evidence" value="ECO:0007669"/>
    <property type="project" value="UniProtKB-KW"/>
</dbReference>
<dbReference type="PROSITE" id="PS52004">
    <property type="entry name" value="KS3_2"/>
    <property type="match status" value="1"/>
</dbReference>
<evidence type="ECO:0000256" key="12">
    <source>
        <dbReference type="ARBA" id="ARBA00023315"/>
    </source>
</evidence>
<keyword evidence="5" id="KW-0150">Chloroplast</keyword>
<dbReference type="FunFam" id="3.40.47.10:FF:000027">
    <property type="entry name" value="3-oxoacyl-[acyl-carrier-protein] synthase 2"/>
    <property type="match status" value="1"/>
</dbReference>
<dbReference type="AlphaFoldDB" id="A0A830HBE0"/>
<evidence type="ECO:0000256" key="7">
    <source>
        <dbReference type="ARBA" id="ARBA00022679"/>
    </source>
</evidence>
<dbReference type="PANTHER" id="PTHR11712:SF332">
    <property type="entry name" value="3-OXOACYL-[ACYL-CARRIER-PROTEIN] SYNTHASE II, CHLOROPLASTIC"/>
    <property type="match status" value="1"/>
</dbReference>
<evidence type="ECO:0000256" key="3">
    <source>
        <dbReference type="ARBA" id="ARBA00011738"/>
    </source>
</evidence>
<evidence type="ECO:0000256" key="9">
    <source>
        <dbReference type="ARBA" id="ARBA00022946"/>
    </source>
</evidence>
<sequence>MTAVTPSHSLGFGGKPLVVGRVSSGHGGRNKVVVASSLGNPGEEARRVVVTGLGVVSCFGNDVAHFHQALCEGRSGISMIERFDTEGFPTRFAGEIKDFSSGGLMNVRMERRADNCIRYLMTAGRSALIDAGLDKEHNPDAHEKIDKAKAGVLIGSAMGGIKTLSQSIEILNEVGHRKMNPFCIPFAISNMGGALLAIETGFEGPNYPINTACASANYCYLNAADHIKRGEADIMLAGGTEAAIESSGIGGFIACKALSSRNDDPQGASRPWDINRDGFVMGEGAGILVLEEYEHAVARGARIYAELIGGAVTCDAHHMTEPRPDGSGVSRCISMAVEKASIDRDAISLVNAHATSTPAGDMAEYRAITNALPGKHLKIHGTKSMTGHLLGAAAGIEGVASVMAVHTGEIHPTINVDDPEPAVDMSLIPTTMVKQEVHAALSNSFGFGGHNSSVIFGKVGLGRH</sequence>
<evidence type="ECO:0000259" key="18">
    <source>
        <dbReference type="PROSITE" id="PS52004"/>
    </source>
</evidence>
<keyword evidence="8" id="KW-0276">Fatty acid metabolism</keyword>
<dbReference type="NCBIfam" id="NF005589">
    <property type="entry name" value="PRK07314.1"/>
    <property type="match status" value="1"/>
</dbReference>
<evidence type="ECO:0000256" key="17">
    <source>
        <dbReference type="RuleBase" id="RU003694"/>
    </source>
</evidence>
<comment type="subcellular location">
    <subcellularLocation>
        <location evidence="1">Plastid</location>
        <location evidence="1">Chloroplast</location>
    </subcellularLocation>
</comment>
<keyword evidence="4 15" id="KW-0444">Lipid biosynthesis</keyword>
<dbReference type="NCBIfam" id="TIGR03150">
    <property type="entry name" value="fabF"/>
    <property type="match status" value="1"/>
</dbReference>
<name>A0A830HBE0_9CHLO</name>
<evidence type="ECO:0000256" key="16">
    <source>
        <dbReference type="PIRSR" id="PIRSR000447-1"/>
    </source>
</evidence>
<comment type="catalytic activity">
    <reaction evidence="13">
        <text>a fatty acyl-[ACP] + malonyl-[ACP] + H(+) = a 3-oxoacyl-[ACP] + holo-[ACP] + CO2</text>
        <dbReference type="Rhea" id="RHEA:22836"/>
        <dbReference type="Rhea" id="RHEA-COMP:9623"/>
        <dbReference type="Rhea" id="RHEA-COMP:9685"/>
        <dbReference type="Rhea" id="RHEA-COMP:9916"/>
        <dbReference type="Rhea" id="RHEA-COMP:14125"/>
        <dbReference type="ChEBI" id="CHEBI:15378"/>
        <dbReference type="ChEBI" id="CHEBI:16526"/>
        <dbReference type="ChEBI" id="CHEBI:64479"/>
        <dbReference type="ChEBI" id="CHEBI:78449"/>
        <dbReference type="ChEBI" id="CHEBI:78776"/>
        <dbReference type="ChEBI" id="CHEBI:138651"/>
        <dbReference type="EC" id="2.3.1.41"/>
    </reaction>
</comment>
<evidence type="ECO:0000313" key="20">
    <source>
        <dbReference type="Proteomes" id="UP000660262"/>
    </source>
</evidence>
<evidence type="ECO:0000256" key="8">
    <source>
        <dbReference type="ARBA" id="ARBA00022832"/>
    </source>
</evidence>
<dbReference type="PIRSF" id="PIRSF000447">
    <property type="entry name" value="KAS_II"/>
    <property type="match status" value="1"/>
</dbReference>
<dbReference type="InterPro" id="IPR016039">
    <property type="entry name" value="Thiolase-like"/>
</dbReference>
<organism evidence="19 20">
    <name type="scientific">Pycnococcus provasolii</name>
    <dbReference type="NCBI Taxonomy" id="41880"/>
    <lineage>
        <taxon>Eukaryota</taxon>
        <taxon>Viridiplantae</taxon>
        <taxon>Chlorophyta</taxon>
        <taxon>Pseudoscourfieldiophyceae</taxon>
        <taxon>Pseudoscourfieldiales</taxon>
        <taxon>Pycnococcaceae</taxon>
        <taxon>Pycnococcus</taxon>
    </lineage>
</organism>
<accession>A0A830HBE0</accession>
<dbReference type="InterPro" id="IPR014031">
    <property type="entry name" value="Ketoacyl_synth_C"/>
</dbReference>
<comment type="similarity">
    <text evidence="2 15 17">Belongs to the thiolase-like superfamily. Beta-ketoacyl-ACP synthases family.</text>
</comment>
<comment type="function">
    <text evidence="14">Catalyzes the condensation reaction of fatty acid synthesis by the addition to an acyl acceptor of two carbons from malonyl-ACP. Specific for elongation from C-10 to unsaturated C-16 and C-18 fatty acids.</text>
</comment>
<evidence type="ECO:0000256" key="13">
    <source>
        <dbReference type="ARBA" id="ARBA00049541"/>
    </source>
</evidence>
<feature type="active site" description="For beta-ketoacyl synthase activity" evidence="16">
    <location>
        <position position="213"/>
    </location>
</feature>
<evidence type="ECO:0000256" key="10">
    <source>
        <dbReference type="ARBA" id="ARBA00023098"/>
    </source>
</evidence>
<keyword evidence="10" id="KW-0443">Lipid metabolism</keyword>
<keyword evidence="7 15" id="KW-0808">Transferase</keyword>
<dbReference type="Proteomes" id="UP000660262">
    <property type="component" value="Unassembled WGS sequence"/>
</dbReference>
<keyword evidence="12" id="KW-0012">Acyltransferase</keyword>
<evidence type="ECO:0000256" key="11">
    <source>
        <dbReference type="ARBA" id="ARBA00023160"/>
    </source>
</evidence>
<dbReference type="GO" id="GO:0009507">
    <property type="term" value="C:chloroplast"/>
    <property type="evidence" value="ECO:0007669"/>
    <property type="project" value="UniProtKB-SubCell"/>
</dbReference>
<evidence type="ECO:0000313" key="19">
    <source>
        <dbReference type="EMBL" id="GHP04394.1"/>
    </source>
</evidence>
<dbReference type="PANTHER" id="PTHR11712">
    <property type="entry name" value="POLYKETIDE SYNTHASE-RELATED"/>
    <property type="match status" value="1"/>
</dbReference>
<comment type="caution">
    <text evidence="19">The sequence shown here is derived from an EMBL/GenBank/DDBJ whole genome shotgun (WGS) entry which is preliminary data.</text>
</comment>
<comment type="subunit">
    <text evidence="3">Homodimer.</text>
</comment>
<protein>
    <recommendedName>
        <fullName evidence="15">3-oxoacyl-[acyl-carrier-protein] synthase</fullName>
    </recommendedName>
</protein>
<dbReference type="GO" id="GO:0005739">
    <property type="term" value="C:mitochondrion"/>
    <property type="evidence" value="ECO:0007669"/>
    <property type="project" value="TreeGrafter"/>
</dbReference>
<evidence type="ECO:0000256" key="14">
    <source>
        <dbReference type="ARBA" id="ARBA00058711"/>
    </source>
</evidence>
<dbReference type="EMBL" id="BNJQ01000007">
    <property type="protein sequence ID" value="GHP04394.1"/>
    <property type="molecule type" value="Genomic_DNA"/>
</dbReference>
<dbReference type="GO" id="GO:0004315">
    <property type="term" value="F:3-oxoacyl-[acyl-carrier-protein] synthase activity"/>
    <property type="evidence" value="ECO:0007669"/>
    <property type="project" value="UniProtKB-EC"/>
</dbReference>
<evidence type="ECO:0000256" key="6">
    <source>
        <dbReference type="ARBA" id="ARBA00022640"/>
    </source>
</evidence>
<dbReference type="InterPro" id="IPR000794">
    <property type="entry name" value="Beta-ketoacyl_synthase"/>
</dbReference>
<keyword evidence="20" id="KW-1185">Reference proteome</keyword>
<dbReference type="OrthoDB" id="5334845at2759"/>
<evidence type="ECO:0000256" key="4">
    <source>
        <dbReference type="ARBA" id="ARBA00022516"/>
    </source>
</evidence>
<dbReference type="InterPro" id="IPR017568">
    <property type="entry name" value="3-oxoacyl-ACP_synth-2"/>
</dbReference>
<dbReference type="SMART" id="SM00825">
    <property type="entry name" value="PKS_KS"/>
    <property type="match status" value="1"/>
</dbReference>
<evidence type="ECO:0000256" key="2">
    <source>
        <dbReference type="ARBA" id="ARBA00008467"/>
    </source>
</evidence>
<dbReference type="Gene3D" id="3.40.47.10">
    <property type="match status" value="1"/>
</dbReference>
<evidence type="ECO:0000256" key="15">
    <source>
        <dbReference type="PIRNR" id="PIRNR000447"/>
    </source>
</evidence>
<keyword evidence="11 15" id="KW-0275">Fatty acid biosynthesis</keyword>
<feature type="domain" description="Ketosynthase family 3 (KS3)" evidence="18">
    <location>
        <begin position="45"/>
        <end position="458"/>
    </location>
</feature>
<reference evidence="19" key="1">
    <citation type="submission" date="2020-10" db="EMBL/GenBank/DDBJ databases">
        <title>Unveiling of a novel bifunctional photoreceptor, Dualchrome1, isolated from a cosmopolitan green alga.</title>
        <authorList>
            <person name="Suzuki S."/>
            <person name="Kawachi M."/>
        </authorList>
    </citation>
    <scope>NUCLEOTIDE SEQUENCE</scope>
    <source>
        <strain evidence="19">NIES 2893</strain>
    </source>
</reference>
<keyword evidence="9" id="KW-0809">Transit peptide</keyword>